<accession>A0A1A9ACK7</accession>
<dbReference type="GO" id="GO:0030170">
    <property type="term" value="F:pyridoxal phosphate binding"/>
    <property type="evidence" value="ECO:0007669"/>
    <property type="project" value="InterPro"/>
</dbReference>
<dbReference type="OrthoDB" id="9811476at2"/>
<comment type="catalytic activity">
    <reaction evidence="1">
        <text>L-threonine = 2-oxobutanoate + NH4(+)</text>
        <dbReference type="Rhea" id="RHEA:22108"/>
        <dbReference type="ChEBI" id="CHEBI:16763"/>
        <dbReference type="ChEBI" id="CHEBI:28938"/>
        <dbReference type="ChEBI" id="CHEBI:57926"/>
        <dbReference type="EC" id="4.3.1.19"/>
    </reaction>
</comment>
<dbReference type="InterPro" id="IPR001926">
    <property type="entry name" value="TrpB-like_PALP"/>
</dbReference>
<dbReference type="GO" id="GO:0003941">
    <property type="term" value="F:L-serine ammonia-lyase activity"/>
    <property type="evidence" value="ECO:0007669"/>
    <property type="project" value="TreeGrafter"/>
</dbReference>
<evidence type="ECO:0000259" key="9">
    <source>
        <dbReference type="Pfam" id="PF00291"/>
    </source>
</evidence>
<dbReference type="Pfam" id="PF00291">
    <property type="entry name" value="PALP"/>
    <property type="match status" value="1"/>
</dbReference>
<dbReference type="PATRIC" id="fig|299146.4.peg.5178"/>
<evidence type="ECO:0000313" key="11">
    <source>
        <dbReference type="Proteomes" id="UP000198765"/>
    </source>
</evidence>
<evidence type="ECO:0000256" key="7">
    <source>
        <dbReference type="ARBA" id="ARBA00025527"/>
    </source>
</evidence>
<dbReference type="GO" id="GO:0004794">
    <property type="term" value="F:threonine deaminase activity"/>
    <property type="evidence" value="ECO:0007669"/>
    <property type="project" value="UniProtKB-EC"/>
</dbReference>
<dbReference type="InterPro" id="IPR000634">
    <property type="entry name" value="Ser/Thr_deHydtase_PyrdxlP-BS"/>
</dbReference>
<evidence type="ECO:0000256" key="4">
    <source>
        <dbReference type="ARBA" id="ARBA00012096"/>
    </source>
</evidence>
<name>A0A1A9ACK7_9ACTN</name>
<dbReference type="GO" id="GO:0009097">
    <property type="term" value="P:isoleucine biosynthetic process"/>
    <property type="evidence" value="ECO:0007669"/>
    <property type="project" value="TreeGrafter"/>
</dbReference>
<comment type="similarity">
    <text evidence="3">Belongs to the serine/threonine dehydratase family.</text>
</comment>
<evidence type="ECO:0000256" key="5">
    <source>
        <dbReference type="ARBA" id="ARBA00022898"/>
    </source>
</evidence>
<dbReference type="Gene3D" id="3.40.50.1100">
    <property type="match status" value="2"/>
</dbReference>
<organism evidence="10 11">
    <name type="scientific">Micromonospora narathiwatensis</name>
    <dbReference type="NCBI Taxonomy" id="299146"/>
    <lineage>
        <taxon>Bacteria</taxon>
        <taxon>Bacillati</taxon>
        <taxon>Actinomycetota</taxon>
        <taxon>Actinomycetes</taxon>
        <taxon>Micromonosporales</taxon>
        <taxon>Micromonosporaceae</taxon>
        <taxon>Micromonospora</taxon>
    </lineage>
</organism>
<evidence type="ECO:0000256" key="2">
    <source>
        <dbReference type="ARBA" id="ARBA00001933"/>
    </source>
</evidence>
<gene>
    <name evidence="10" type="ORF">GA0070621_5019</name>
</gene>
<dbReference type="GO" id="GO:0006567">
    <property type="term" value="P:L-threonine catabolic process"/>
    <property type="evidence" value="ECO:0007669"/>
    <property type="project" value="TreeGrafter"/>
</dbReference>
<protein>
    <recommendedName>
        <fullName evidence="4">threonine ammonia-lyase</fullName>
        <ecNumber evidence="4">4.3.1.19</ecNumber>
    </recommendedName>
    <alternativeName>
        <fullName evidence="8">Threonine deaminase</fullName>
    </alternativeName>
</protein>
<dbReference type="InterPro" id="IPR050147">
    <property type="entry name" value="Ser/Thr_Dehydratase"/>
</dbReference>
<dbReference type="EMBL" id="LT594324">
    <property type="protein sequence ID" value="SBT53847.1"/>
    <property type="molecule type" value="Genomic_DNA"/>
</dbReference>
<evidence type="ECO:0000313" key="10">
    <source>
        <dbReference type="EMBL" id="SBT53847.1"/>
    </source>
</evidence>
<sequence length="314" mass="32447">MELISIEDVRAAAADIVGTVVRTPLLPVPWDDELWVKPESLQPVGSFKLRGATHAVARLDPAVRSRGVVTHSSGNHGQALAYAAQAAGVPCTVVVPEGAPQVKVDRIRAFGAEVVLVPPARRLPEAERVAAETGATLVPPFDDPRIIAGQGTIGLEILADLPDLDVVLVPVGGGGLSSGVATAVKALRPSAAVIGVEPALAADARDSLAAGEVVVWDVERTYRTSADGLRTNLSALTLAHLRERLDGIVTVTEEEITAAMGRLAREARLVVEPSGAVAVAAHLFHRDELPSGRTAAVVTGGNVDPARLASVLAG</sequence>
<evidence type="ECO:0000256" key="8">
    <source>
        <dbReference type="ARBA" id="ARBA00031427"/>
    </source>
</evidence>
<dbReference type="PROSITE" id="PS00165">
    <property type="entry name" value="DEHYDRATASE_SER_THR"/>
    <property type="match status" value="1"/>
</dbReference>
<dbReference type="GO" id="GO:0006565">
    <property type="term" value="P:L-serine catabolic process"/>
    <property type="evidence" value="ECO:0007669"/>
    <property type="project" value="TreeGrafter"/>
</dbReference>
<comment type="cofactor">
    <cofactor evidence="2">
        <name>pyridoxal 5'-phosphate</name>
        <dbReference type="ChEBI" id="CHEBI:597326"/>
    </cofactor>
</comment>
<keyword evidence="11" id="KW-1185">Reference proteome</keyword>
<dbReference type="InterPro" id="IPR036052">
    <property type="entry name" value="TrpB-like_PALP_sf"/>
</dbReference>
<dbReference type="EC" id="4.3.1.19" evidence="4"/>
<comment type="function">
    <text evidence="7">Catalyzes the anaerobic formation of alpha-ketobutyrate and ammonia from threonine in a two-step reaction. The first step involved a dehydration of threonine and a production of enamine intermediates (aminocrotonate), which tautomerizes to its imine form (iminobutyrate). Both intermediates are unstable and short-lived. The second step is the nonenzymatic hydrolysis of the enamine/imine intermediates to form 2-ketobutyrate and free ammonia. In the low water environment of the cell, the second step is accelerated by RidA.</text>
</comment>
<dbReference type="CDD" id="cd01562">
    <property type="entry name" value="Thr-dehyd"/>
    <property type="match status" value="1"/>
</dbReference>
<evidence type="ECO:0000256" key="3">
    <source>
        <dbReference type="ARBA" id="ARBA00010869"/>
    </source>
</evidence>
<feature type="domain" description="Tryptophan synthase beta chain-like PALP" evidence="9">
    <location>
        <begin position="20"/>
        <end position="300"/>
    </location>
</feature>
<dbReference type="AlphaFoldDB" id="A0A1A9ACK7"/>
<dbReference type="RefSeq" id="WP_091200252.1">
    <property type="nucleotide sequence ID" value="NZ_LT594324.1"/>
</dbReference>
<dbReference type="PANTHER" id="PTHR48078:SF6">
    <property type="entry name" value="L-THREONINE DEHYDRATASE CATABOLIC TDCB"/>
    <property type="match status" value="1"/>
</dbReference>
<keyword evidence="5" id="KW-0663">Pyridoxal phosphate</keyword>
<dbReference type="PANTHER" id="PTHR48078">
    <property type="entry name" value="THREONINE DEHYDRATASE, MITOCHONDRIAL-RELATED"/>
    <property type="match status" value="1"/>
</dbReference>
<dbReference type="Proteomes" id="UP000198765">
    <property type="component" value="Chromosome I"/>
</dbReference>
<proteinExistence type="inferred from homology"/>
<dbReference type="FunFam" id="3.40.50.1100:FF:000005">
    <property type="entry name" value="Threonine dehydratase catabolic"/>
    <property type="match status" value="1"/>
</dbReference>
<evidence type="ECO:0000256" key="6">
    <source>
        <dbReference type="ARBA" id="ARBA00023239"/>
    </source>
</evidence>
<dbReference type="FunFam" id="3.40.50.1100:FF:000007">
    <property type="entry name" value="L-threonine dehydratase catabolic TdcB"/>
    <property type="match status" value="1"/>
</dbReference>
<dbReference type="SUPFAM" id="SSF53686">
    <property type="entry name" value="Tryptophan synthase beta subunit-like PLP-dependent enzymes"/>
    <property type="match status" value="1"/>
</dbReference>
<reference evidence="10 11" key="1">
    <citation type="submission" date="2016-06" db="EMBL/GenBank/DDBJ databases">
        <authorList>
            <person name="Kjaerup R.B."/>
            <person name="Dalgaard T.S."/>
            <person name="Juul-Madsen H.R."/>
        </authorList>
    </citation>
    <scope>NUCLEOTIDE SEQUENCE [LARGE SCALE GENOMIC DNA]</scope>
    <source>
        <strain evidence="10 11">DSM 45248</strain>
    </source>
</reference>
<keyword evidence="6" id="KW-0456">Lyase</keyword>
<evidence type="ECO:0000256" key="1">
    <source>
        <dbReference type="ARBA" id="ARBA00001274"/>
    </source>
</evidence>